<accession>A0ABV1K1V0</accession>
<keyword evidence="1" id="KW-0812">Transmembrane</keyword>
<keyword evidence="1" id="KW-1133">Transmembrane helix</keyword>
<organism evidence="3 4">
    <name type="scientific">Pseudonocardia tropica</name>
    <dbReference type="NCBI Taxonomy" id="681289"/>
    <lineage>
        <taxon>Bacteria</taxon>
        <taxon>Bacillati</taxon>
        <taxon>Actinomycetota</taxon>
        <taxon>Actinomycetes</taxon>
        <taxon>Pseudonocardiales</taxon>
        <taxon>Pseudonocardiaceae</taxon>
        <taxon>Pseudonocardia</taxon>
    </lineage>
</organism>
<reference evidence="3 4" key="1">
    <citation type="submission" date="2024-03" db="EMBL/GenBank/DDBJ databases">
        <title>Draft genome sequence of Pseudonocardia tropica JCM 19149.</title>
        <authorList>
            <person name="Butdee W."/>
            <person name="Duangmal K."/>
        </authorList>
    </citation>
    <scope>NUCLEOTIDE SEQUENCE [LARGE SCALE GENOMIC DNA]</scope>
    <source>
        <strain evidence="3 4">JCM 19149</strain>
    </source>
</reference>
<comment type="caution">
    <text evidence="3">The sequence shown here is derived from an EMBL/GenBank/DDBJ whole genome shotgun (WGS) entry which is preliminary data.</text>
</comment>
<dbReference type="EMBL" id="JBEDNP010000018">
    <property type="protein sequence ID" value="MEQ3541769.1"/>
    <property type="molecule type" value="Genomic_DNA"/>
</dbReference>
<feature type="region of interest" description="Disordered" evidence="2">
    <location>
        <begin position="196"/>
        <end position="227"/>
    </location>
</feature>
<comment type="subcellular location">
    <subcellularLocation>
        <location evidence="1">Cell membrane</location>
        <topology evidence="1">Multi-pass membrane protein</topology>
    </subcellularLocation>
</comment>
<dbReference type="PANTHER" id="PTHR30353:SF0">
    <property type="entry name" value="TRANSMEMBRANE PROTEIN"/>
    <property type="match status" value="1"/>
</dbReference>
<keyword evidence="1" id="KW-0472">Membrane</keyword>
<dbReference type="Proteomes" id="UP001464923">
    <property type="component" value="Unassembled WGS sequence"/>
</dbReference>
<evidence type="ECO:0000256" key="1">
    <source>
        <dbReference type="RuleBase" id="RU367016"/>
    </source>
</evidence>
<comment type="caution">
    <text evidence="1">Lacks conserved residue(s) required for the propagation of feature annotation.</text>
</comment>
<dbReference type="InterPro" id="IPR032818">
    <property type="entry name" value="DedA-like"/>
</dbReference>
<evidence type="ECO:0000256" key="2">
    <source>
        <dbReference type="SAM" id="MobiDB-lite"/>
    </source>
</evidence>
<gene>
    <name evidence="3" type="ORF">WHI96_23425</name>
</gene>
<feature type="transmembrane region" description="Helical" evidence="1">
    <location>
        <begin position="175"/>
        <end position="193"/>
    </location>
</feature>
<dbReference type="RefSeq" id="WP_345653417.1">
    <property type="nucleotide sequence ID" value="NZ_BAABLY010000088.1"/>
</dbReference>
<keyword evidence="4" id="KW-1185">Reference proteome</keyword>
<evidence type="ECO:0000313" key="3">
    <source>
        <dbReference type="EMBL" id="MEQ3541769.1"/>
    </source>
</evidence>
<name>A0ABV1K1V0_9PSEU</name>
<evidence type="ECO:0000313" key="4">
    <source>
        <dbReference type="Proteomes" id="UP001464923"/>
    </source>
</evidence>
<feature type="transmembrane region" description="Helical" evidence="1">
    <location>
        <begin position="43"/>
        <end position="66"/>
    </location>
</feature>
<protein>
    <submittedName>
        <fullName evidence="3">Uncharacterized protein</fullName>
    </submittedName>
</protein>
<sequence length="227" mass="22722">MAALAGSLGAGLLLVAAMALVAESGLLVGVVLPGISVTVGLGVLAGTGAVPGVAAGATAAVAGAVGPSLGYWRARRGGPAALRSGRGMPAAAARVLRLAERRPVLAVALGQWFAVVRTLVPRVTSRVLPYHRFAAVSIPVAATWGLVTFTLGRLLARGSTTAARLVAAQQVTANVLLAALLLAVAGAAVRAVLRRRARRSRPPPAPGSGRCSTTPDAGARTGTEDRR</sequence>
<keyword evidence="1" id="KW-1003">Cell membrane</keyword>
<feature type="transmembrane region" description="Helical" evidence="1">
    <location>
        <begin position="133"/>
        <end position="155"/>
    </location>
</feature>
<comment type="similarity">
    <text evidence="1">Belongs to the DedA family.</text>
</comment>
<proteinExistence type="inferred from homology"/>
<dbReference type="PANTHER" id="PTHR30353">
    <property type="entry name" value="INNER MEMBRANE PROTEIN DEDA-RELATED"/>
    <property type="match status" value="1"/>
</dbReference>